<comment type="caution">
    <text evidence="1">The sequence shown here is derived from an EMBL/GenBank/DDBJ whole genome shotgun (WGS) entry which is preliminary data.</text>
</comment>
<evidence type="ECO:0000313" key="1">
    <source>
        <dbReference type="EMBL" id="TFV51128.1"/>
    </source>
</evidence>
<proteinExistence type="predicted"/>
<accession>A0A4Y9M7X3</accession>
<dbReference type="AlphaFoldDB" id="A0A4Y9M7X3"/>
<protein>
    <submittedName>
        <fullName evidence="1">Uncharacterized protein</fullName>
    </submittedName>
</protein>
<dbReference type="Proteomes" id="UP000297966">
    <property type="component" value="Unassembled WGS sequence"/>
</dbReference>
<reference evidence="1 2" key="1">
    <citation type="submission" date="2019-03" db="EMBL/GenBank/DDBJ databases">
        <title>Bradyrhizobium diversity isolated from nodules of Chamaecrista fasciculata.</title>
        <authorList>
            <person name="Klepa M.S."/>
            <person name="Urquiaga M.O."/>
            <person name="Hungria M."/>
            <person name="Delamuta J.R."/>
        </authorList>
    </citation>
    <scope>NUCLEOTIDE SEQUENCE [LARGE SCALE GENOMIC DNA]</scope>
    <source>
        <strain evidence="1 2">CNPSo 3448</strain>
    </source>
</reference>
<dbReference type="EMBL" id="SPQT01000001">
    <property type="protein sequence ID" value="TFV51128.1"/>
    <property type="molecule type" value="Genomic_DNA"/>
</dbReference>
<sequence length="66" mass="7404">MCTETSHLAPEQSHVRAHQIWMGDHACDARAASYGADDLPHLAVEFAEGERARNVSFGLETRHLRF</sequence>
<evidence type="ECO:0000313" key="2">
    <source>
        <dbReference type="Proteomes" id="UP000297966"/>
    </source>
</evidence>
<gene>
    <name evidence="1" type="ORF">E4K65_03275</name>
</gene>
<organism evidence="1 2">
    <name type="scientific">Bradyrhizobium niftali</name>
    <dbReference type="NCBI Taxonomy" id="2560055"/>
    <lineage>
        <taxon>Bacteria</taxon>
        <taxon>Pseudomonadati</taxon>
        <taxon>Pseudomonadota</taxon>
        <taxon>Alphaproteobacteria</taxon>
        <taxon>Hyphomicrobiales</taxon>
        <taxon>Nitrobacteraceae</taxon>
        <taxon>Bradyrhizobium</taxon>
    </lineage>
</organism>
<name>A0A4Y9M7X3_9BRAD</name>
<keyword evidence="2" id="KW-1185">Reference proteome</keyword>